<gene>
    <name evidence="1" type="ORF">ASPWEDRAFT_174316</name>
</gene>
<dbReference type="GeneID" id="63747056"/>
<organism evidence="1 2">
    <name type="scientific">Aspergillus wentii DTO 134E9</name>
    <dbReference type="NCBI Taxonomy" id="1073089"/>
    <lineage>
        <taxon>Eukaryota</taxon>
        <taxon>Fungi</taxon>
        <taxon>Dikarya</taxon>
        <taxon>Ascomycota</taxon>
        <taxon>Pezizomycotina</taxon>
        <taxon>Eurotiomycetes</taxon>
        <taxon>Eurotiomycetidae</taxon>
        <taxon>Eurotiales</taxon>
        <taxon>Aspergillaceae</taxon>
        <taxon>Aspergillus</taxon>
        <taxon>Aspergillus subgen. Cremei</taxon>
    </lineage>
</organism>
<dbReference type="VEuPathDB" id="FungiDB:ASPWEDRAFT_174316"/>
<evidence type="ECO:0000313" key="2">
    <source>
        <dbReference type="Proteomes" id="UP000184383"/>
    </source>
</evidence>
<protein>
    <submittedName>
        <fullName evidence="1">Uncharacterized protein</fullName>
    </submittedName>
</protein>
<dbReference type="Proteomes" id="UP000184383">
    <property type="component" value="Unassembled WGS sequence"/>
</dbReference>
<dbReference type="OrthoDB" id="4462706at2759"/>
<keyword evidence="2" id="KW-1185">Reference proteome</keyword>
<dbReference type="AlphaFoldDB" id="A0A1L9RD71"/>
<dbReference type="RefSeq" id="XP_040686557.1">
    <property type="nucleotide sequence ID" value="XM_040831208.1"/>
</dbReference>
<name>A0A1L9RD71_ASPWE</name>
<sequence>MLFLQLLLPLLVSAIPQQTPSPTVTGFISITSPPPSSTITPSPSLHCTNGSTVTVTHDCTMGFPVTYCHSPEPPIACPTGSFPSVWHPGHCITASTCYPLDASWIQTKCSNGGIPYTTKTLYAGTLAGGESTVISAVSCSCAQNQWYSQTILPDSNSVDVFCMPSSACPTGMSTSVQTNTYCATASAGACSDIPLTTGFCKCENANATPVYPDGDGAVATGCEL</sequence>
<proteinExistence type="predicted"/>
<dbReference type="EMBL" id="KV878214">
    <property type="protein sequence ID" value="OJJ32880.1"/>
    <property type="molecule type" value="Genomic_DNA"/>
</dbReference>
<evidence type="ECO:0000313" key="1">
    <source>
        <dbReference type="EMBL" id="OJJ32880.1"/>
    </source>
</evidence>
<reference evidence="2" key="1">
    <citation type="journal article" date="2017" name="Genome Biol.">
        <title>Comparative genomics reveals high biological diversity and specific adaptations in the industrially and medically important fungal genus Aspergillus.</title>
        <authorList>
            <person name="de Vries R.P."/>
            <person name="Riley R."/>
            <person name="Wiebenga A."/>
            <person name="Aguilar-Osorio G."/>
            <person name="Amillis S."/>
            <person name="Uchima C.A."/>
            <person name="Anderluh G."/>
            <person name="Asadollahi M."/>
            <person name="Askin M."/>
            <person name="Barry K."/>
            <person name="Battaglia E."/>
            <person name="Bayram O."/>
            <person name="Benocci T."/>
            <person name="Braus-Stromeyer S.A."/>
            <person name="Caldana C."/>
            <person name="Canovas D."/>
            <person name="Cerqueira G.C."/>
            <person name="Chen F."/>
            <person name="Chen W."/>
            <person name="Choi C."/>
            <person name="Clum A."/>
            <person name="Dos Santos R.A."/>
            <person name="Damasio A.R."/>
            <person name="Diallinas G."/>
            <person name="Emri T."/>
            <person name="Fekete E."/>
            <person name="Flipphi M."/>
            <person name="Freyberg S."/>
            <person name="Gallo A."/>
            <person name="Gournas C."/>
            <person name="Habgood R."/>
            <person name="Hainaut M."/>
            <person name="Harispe M.L."/>
            <person name="Henrissat B."/>
            <person name="Hilden K.S."/>
            <person name="Hope R."/>
            <person name="Hossain A."/>
            <person name="Karabika E."/>
            <person name="Karaffa L."/>
            <person name="Karanyi Z."/>
            <person name="Krasevec N."/>
            <person name="Kuo A."/>
            <person name="Kusch H."/>
            <person name="LaButti K."/>
            <person name="Lagendijk E.L."/>
            <person name="Lapidus A."/>
            <person name="Levasseur A."/>
            <person name="Lindquist E."/>
            <person name="Lipzen A."/>
            <person name="Logrieco A.F."/>
            <person name="MacCabe A."/>
            <person name="Maekelae M.R."/>
            <person name="Malavazi I."/>
            <person name="Melin P."/>
            <person name="Meyer V."/>
            <person name="Mielnichuk N."/>
            <person name="Miskei M."/>
            <person name="Molnar A.P."/>
            <person name="Mule G."/>
            <person name="Ngan C.Y."/>
            <person name="Orejas M."/>
            <person name="Orosz E."/>
            <person name="Ouedraogo J.P."/>
            <person name="Overkamp K.M."/>
            <person name="Park H.-S."/>
            <person name="Perrone G."/>
            <person name="Piumi F."/>
            <person name="Punt P.J."/>
            <person name="Ram A.F."/>
            <person name="Ramon A."/>
            <person name="Rauscher S."/>
            <person name="Record E."/>
            <person name="Riano-Pachon D.M."/>
            <person name="Robert V."/>
            <person name="Roehrig J."/>
            <person name="Ruller R."/>
            <person name="Salamov A."/>
            <person name="Salih N.S."/>
            <person name="Samson R.A."/>
            <person name="Sandor E."/>
            <person name="Sanguinetti M."/>
            <person name="Schuetze T."/>
            <person name="Sepcic K."/>
            <person name="Shelest E."/>
            <person name="Sherlock G."/>
            <person name="Sophianopoulou V."/>
            <person name="Squina F.M."/>
            <person name="Sun H."/>
            <person name="Susca A."/>
            <person name="Todd R.B."/>
            <person name="Tsang A."/>
            <person name="Unkles S.E."/>
            <person name="van de Wiele N."/>
            <person name="van Rossen-Uffink D."/>
            <person name="Oliveira J.V."/>
            <person name="Vesth T.C."/>
            <person name="Visser J."/>
            <person name="Yu J.-H."/>
            <person name="Zhou M."/>
            <person name="Andersen M.R."/>
            <person name="Archer D.B."/>
            <person name="Baker S.E."/>
            <person name="Benoit I."/>
            <person name="Brakhage A.A."/>
            <person name="Braus G.H."/>
            <person name="Fischer R."/>
            <person name="Frisvad J.C."/>
            <person name="Goldman G.H."/>
            <person name="Houbraken J."/>
            <person name="Oakley B."/>
            <person name="Pocsi I."/>
            <person name="Scazzocchio C."/>
            <person name="Seiboth B."/>
            <person name="vanKuyk P.A."/>
            <person name="Wortman J."/>
            <person name="Dyer P.S."/>
            <person name="Grigoriev I.V."/>
        </authorList>
    </citation>
    <scope>NUCLEOTIDE SEQUENCE [LARGE SCALE GENOMIC DNA]</scope>
    <source>
        <strain evidence="2">DTO 134E9</strain>
    </source>
</reference>
<accession>A0A1L9RD71</accession>